<dbReference type="RefSeq" id="WP_072908487.1">
    <property type="nucleotide sequence ID" value="NZ_FQZT01000006.1"/>
</dbReference>
<dbReference type="InterPro" id="IPR000700">
    <property type="entry name" value="PAS-assoc_C"/>
</dbReference>
<feature type="domain" description="Sigma-54 factor interaction" evidence="8">
    <location>
        <begin position="153"/>
        <end position="381"/>
    </location>
</feature>
<evidence type="ECO:0000256" key="3">
    <source>
        <dbReference type="ARBA" id="ARBA00022840"/>
    </source>
</evidence>
<dbReference type="Gene3D" id="1.10.10.60">
    <property type="entry name" value="Homeodomain-like"/>
    <property type="match status" value="1"/>
</dbReference>
<dbReference type="PROSITE" id="PS00688">
    <property type="entry name" value="SIGMA54_INTERACT_3"/>
    <property type="match status" value="1"/>
</dbReference>
<name>A0A1M6I5L2_MALRU</name>
<dbReference type="Pfam" id="PF25601">
    <property type="entry name" value="AAA_lid_14"/>
    <property type="match status" value="1"/>
</dbReference>
<dbReference type="SUPFAM" id="SSF46689">
    <property type="entry name" value="Homeodomain-like"/>
    <property type="match status" value="1"/>
</dbReference>
<evidence type="ECO:0000259" key="10">
    <source>
        <dbReference type="PROSITE" id="PS50113"/>
    </source>
</evidence>
<keyword evidence="3" id="KW-0067">ATP-binding</keyword>
<dbReference type="GO" id="GO:0003677">
    <property type="term" value="F:DNA binding"/>
    <property type="evidence" value="ECO:0007669"/>
    <property type="project" value="UniProtKB-KW"/>
</dbReference>
<dbReference type="Pfam" id="PF08448">
    <property type="entry name" value="PAS_4"/>
    <property type="match status" value="1"/>
</dbReference>
<dbReference type="InterPro" id="IPR030828">
    <property type="entry name" value="HTH_TyrR"/>
</dbReference>
<evidence type="ECO:0000256" key="2">
    <source>
        <dbReference type="ARBA" id="ARBA00022797"/>
    </source>
</evidence>
<keyword evidence="12" id="KW-1185">Reference proteome</keyword>
<dbReference type="InterPro" id="IPR009057">
    <property type="entry name" value="Homeodomain-like_sf"/>
</dbReference>
<dbReference type="SUPFAM" id="SSF55785">
    <property type="entry name" value="PYP-like sensor domain (PAS domain)"/>
    <property type="match status" value="1"/>
</dbReference>
<dbReference type="InterPro" id="IPR025944">
    <property type="entry name" value="Sigma_54_int_dom_CS"/>
</dbReference>
<dbReference type="PROSITE" id="PS50045">
    <property type="entry name" value="SIGMA54_INTERACT_4"/>
    <property type="match status" value="1"/>
</dbReference>
<dbReference type="InterPro" id="IPR000014">
    <property type="entry name" value="PAS"/>
</dbReference>
<dbReference type="SMART" id="SM00382">
    <property type="entry name" value="AAA"/>
    <property type="match status" value="1"/>
</dbReference>
<dbReference type="InterPro" id="IPR058031">
    <property type="entry name" value="AAA_lid_NorR"/>
</dbReference>
<evidence type="ECO:0000259" key="8">
    <source>
        <dbReference type="PROSITE" id="PS50045"/>
    </source>
</evidence>
<protein>
    <recommendedName>
        <fullName evidence="7">HTH-type transcriptional regulatory protein TyrR</fullName>
    </recommendedName>
</protein>
<keyword evidence="4" id="KW-0805">Transcription regulation</keyword>
<dbReference type="GO" id="GO:0006355">
    <property type="term" value="P:regulation of DNA-templated transcription"/>
    <property type="evidence" value="ECO:0007669"/>
    <property type="project" value="InterPro"/>
</dbReference>
<reference evidence="11 12" key="1">
    <citation type="submission" date="2016-11" db="EMBL/GenBank/DDBJ databases">
        <authorList>
            <person name="Jaros S."/>
            <person name="Januszkiewicz K."/>
            <person name="Wedrychowicz H."/>
        </authorList>
    </citation>
    <scope>NUCLEOTIDE SEQUENCE [LARGE SCALE GENOMIC DNA]</scope>
    <source>
        <strain evidence="11 12">DSM 5091</strain>
    </source>
</reference>
<dbReference type="Gene3D" id="1.10.8.60">
    <property type="match status" value="1"/>
</dbReference>
<keyword evidence="1" id="KW-0547">Nucleotide-binding</keyword>
<evidence type="ECO:0000313" key="12">
    <source>
        <dbReference type="Proteomes" id="UP000184171"/>
    </source>
</evidence>
<dbReference type="Gene3D" id="3.40.50.300">
    <property type="entry name" value="P-loop containing nucleotide triphosphate hydrolases"/>
    <property type="match status" value="1"/>
</dbReference>
<dbReference type="InterPro" id="IPR003593">
    <property type="entry name" value="AAA+_ATPase"/>
</dbReference>
<keyword evidence="5" id="KW-0238">DNA-binding</keyword>
<keyword evidence="6" id="KW-0804">Transcription</keyword>
<dbReference type="PROSITE" id="PS50113">
    <property type="entry name" value="PAC"/>
    <property type="match status" value="1"/>
</dbReference>
<accession>A0A1M6I5L2</accession>
<dbReference type="STRING" id="1122189.SAMN02745165_02021"/>
<dbReference type="InterPro" id="IPR025662">
    <property type="entry name" value="Sigma_54_int_dom_ATP-bd_1"/>
</dbReference>
<feature type="domain" description="PAC" evidence="10">
    <location>
        <begin position="76"/>
        <end position="128"/>
    </location>
</feature>
<keyword evidence="2" id="KW-0058">Aromatic hydrocarbons catabolism</keyword>
<sequence>MNRKVQELTWEHDAIIDSSSDGLFVCDGKGKILRVNPASERINNASASQLVGRDYLDAASDGLLILPSAALEAIKKREPVSLLQENRHGRKLISSATPVFDDTGELIRVVVSERDITETDRLQRELEEQQALGDQFRHQIVELQQEQLENYPVIAKSPCMVKALKQALKVSEVDSTILLLGESGVGKGLFADLIHQNSRRKEEPIIKINCGAIPENLIEAELFGYEKGAFTGAVGSKPGHLELADKGIIFLDEIAELPLASQVKLLRFMEDGKVSRLGSTQSRQIDVRILAATNRDLQQMVDAGSFRLDLYYRLSVIPLSIPPLRNRKECLTPLIRSYITHFSKRSNTEKRLSTAALDTLTSYSYPGNVRELMNICERLVVMSETNLIDVNDLPQHILSGSDNNSEMLLVNWPSEMDMSQIIESVERRVLLEASKRYRKQQQIAAALGMSQPTVARKLHKYGISSHFSPEENL</sequence>
<dbReference type="PROSITE" id="PS00675">
    <property type="entry name" value="SIGMA54_INTERACT_1"/>
    <property type="match status" value="1"/>
</dbReference>
<proteinExistence type="predicted"/>
<evidence type="ECO:0000256" key="1">
    <source>
        <dbReference type="ARBA" id="ARBA00022741"/>
    </source>
</evidence>
<evidence type="ECO:0000256" key="6">
    <source>
        <dbReference type="ARBA" id="ARBA00023163"/>
    </source>
</evidence>
<evidence type="ECO:0000259" key="9">
    <source>
        <dbReference type="PROSITE" id="PS50112"/>
    </source>
</evidence>
<dbReference type="OrthoDB" id="9763792at2"/>
<dbReference type="CDD" id="cd00009">
    <property type="entry name" value="AAA"/>
    <property type="match status" value="1"/>
</dbReference>
<dbReference type="InterPro" id="IPR013656">
    <property type="entry name" value="PAS_4"/>
</dbReference>
<dbReference type="PROSITE" id="PS50112">
    <property type="entry name" value="PAS"/>
    <property type="match status" value="1"/>
</dbReference>
<dbReference type="Pfam" id="PF00158">
    <property type="entry name" value="Sigma54_activat"/>
    <property type="match status" value="1"/>
</dbReference>
<organism evidence="11 12">
    <name type="scientific">Malonomonas rubra DSM 5091</name>
    <dbReference type="NCBI Taxonomy" id="1122189"/>
    <lineage>
        <taxon>Bacteria</taxon>
        <taxon>Pseudomonadati</taxon>
        <taxon>Thermodesulfobacteriota</taxon>
        <taxon>Desulfuromonadia</taxon>
        <taxon>Desulfuromonadales</taxon>
        <taxon>Geopsychrobacteraceae</taxon>
        <taxon>Malonomonas</taxon>
    </lineage>
</organism>
<feature type="domain" description="PAS" evidence="9">
    <location>
        <begin position="15"/>
        <end position="56"/>
    </location>
</feature>
<dbReference type="InterPro" id="IPR035965">
    <property type="entry name" value="PAS-like_dom_sf"/>
</dbReference>
<dbReference type="InterPro" id="IPR025943">
    <property type="entry name" value="Sigma_54_int_dom_ATP-bd_2"/>
</dbReference>
<dbReference type="NCBIfam" id="TIGR00229">
    <property type="entry name" value="sensory_box"/>
    <property type="match status" value="1"/>
</dbReference>
<dbReference type="Gene3D" id="3.30.450.20">
    <property type="entry name" value="PAS domain"/>
    <property type="match status" value="1"/>
</dbReference>
<dbReference type="PANTHER" id="PTHR32071:SF57">
    <property type="entry name" value="C4-DICARBOXYLATE TRANSPORT TRANSCRIPTIONAL REGULATORY PROTEIN DCTD"/>
    <property type="match status" value="1"/>
</dbReference>
<dbReference type="SUPFAM" id="SSF52540">
    <property type="entry name" value="P-loop containing nucleoside triphosphate hydrolases"/>
    <property type="match status" value="1"/>
</dbReference>
<dbReference type="PROSITE" id="PS00676">
    <property type="entry name" value="SIGMA54_INTERACT_2"/>
    <property type="match status" value="1"/>
</dbReference>
<dbReference type="InterPro" id="IPR002078">
    <property type="entry name" value="Sigma_54_int"/>
</dbReference>
<dbReference type="PANTHER" id="PTHR32071">
    <property type="entry name" value="TRANSCRIPTIONAL REGULATORY PROTEIN"/>
    <property type="match status" value="1"/>
</dbReference>
<dbReference type="FunFam" id="3.40.50.300:FF:000006">
    <property type="entry name" value="DNA-binding transcriptional regulator NtrC"/>
    <property type="match status" value="1"/>
</dbReference>
<evidence type="ECO:0000256" key="7">
    <source>
        <dbReference type="ARBA" id="ARBA00029500"/>
    </source>
</evidence>
<dbReference type="Pfam" id="PF18024">
    <property type="entry name" value="HTH_50"/>
    <property type="match status" value="1"/>
</dbReference>
<dbReference type="GO" id="GO:0005524">
    <property type="term" value="F:ATP binding"/>
    <property type="evidence" value="ECO:0007669"/>
    <property type="project" value="UniProtKB-KW"/>
</dbReference>
<dbReference type="CDD" id="cd00130">
    <property type="entry name" value="PAS"/>
    <property type="match status" value="1"/>
</dbReference>
<gene>
    <name evidence="11" type="ORF">SAMN02745165_02021</name>
</gene>
<evidence type="ECO:0000256" key="5">
    <source>
        <dbReference type="ARBA" id="ARBA00023125"/>
    </source>
</evidence>
<dbReference type="Proteomes" id="UP000184171">
    <property type="component" value="Unassembled WGS sequence"/>
</dbReference>
<dbReference type="EMBL" id="FQZT01000006">
    <property type="protein sequence ID" value="SHJ29709.1"/>
    <property type="molecule type" value="Genomic_DNA"/>
</dbReference>
<evidence type="ECO:0000256" key="4">
    <source>
        <dbReference type="ARBA" id="ARBA00023015"/>
    </source>
</evidence>
<dbReference type="AlphaFoldDB" id="A0A1M6I5L2"/>
<evidence type="ECO:0000313" key="11">
    <source>
        <dbReference type="EMBL" id="SHJ29709.1"/>
    </source>
</evidence>
<dbReference type="InterPro" id="IPR027417">
    <property type="entry name" value="P-loop_NTPase"/>
</dbReference>